<keyword evidence="2" id="KW-0812">Transmembrane</keyword>
<name>A0A7L2UAT6_BALRX</name>
<feature type="non-terminal residue" evidence="3">
    <location>
        <position position="203"/>
    </location>
</feature>
<feature type="region of interest" description="Disordered" evidence="1">
    <location>
        <begin position="53"/>
        <end position="76"/>
    </location>
</feature>
<protein>
    <submittedName>
        <fullName evidence="3">MACF1 factor</fullName>
    </submittedName>
</protein>
<feature type="non-terminal residue" evidence="3">
    <location>
        <position position="1"/>
    </location>
</feature>
<evidence type="ECO:0000313" key="3">
    <source>
        <dbReference type="EMBL" id="NXS42812.1"/>
    </source>
</evidence>
<evidence type="ECO:0000256" key="1">
    <source>
        <dbReference type="SAM" id="MobiDB-lite"/>
    </source>
</evidence>
<reference evidence="3 4" key="1">
    <citation type="submission" date="2019-09" db="EMBL/GenBank/DDBJ databases">
        <title>Bird 10,000 Genomes (B10K) Project - Family phase.</title>
        <authorList>
            <person name="Zhang G."/>
        </authorList>
    </citation>
    <scope>NUCLEOTIDE SEQUENCE [LARGE SCALE GENOMIC DNA]</scope>
    <source>
        <strain evidence="3">B10K-DU-012-56</strain>
    </source>
</reference>
<sequence length="203" mass="22420">MIAAAFLVLLRPYSIQCALFLLLLLLGTIATILFFCCWHRRLQKGRHPIKSVFSGRSRSRGKSCCPSPRAEGGYPGASRGFCRRRAALPQFSRAKALKKIQAEPRTAAALKIKKSSRVQPEFYHSVQVTPTRKPSSGNASYRCSMSSSADFSDEEDFSQRSGTVSPAPGDTLPWNLPKHERSKRKIQGGSVLDPAERAVLRIA</sequence>
<proteinExistence type="predicted"/>
<evidence type="ECO:0000256" key="2">
    <source>
        <dbReference type="SAM" id="Phobius"/>
    </source>
</evidence>
<comment type="caution">
    <text evidence="3">The sequence shown here is derived from an EMBL/GenBank/DDBJ whole genome shotgun (WGS) entry which is preliminary data.</text>
</comment>
<keyword evidence="2" id="KW-0472">Membrane</keyword>
<dbReference type="OrthoDB" id="18740at2759"/>
<gene>
    <name evidence="3" type="primary">Macf1_0</name>
    <name evidence="3" type="ORF">BALREX_R03407</name>
</gene>
<dbReference type="Proteomes" id="UP000528411">
    <property type="component" value="Unassembled WGS sequence"/>
</dbReference>
<keyword evidence="4" id="KW-1185">Reference proteome</keyword>
<accession>A0A7L2UAT6</accession>
<feature type="region of interest" description="Disordered" evidence="1">
    <location>
        <begin position="152"/>
        <end position="190"/>
    </location>
</feature>
<keyword evidence="2" id="KW-1133">Transmembrane helix</keyword>
<organism evidence="3 4">
    <name type="scientific">Balaeniceps rex</name>
    <name type="common">Shoebill</name>
    <dbReference type="NCBI Taxonomy" id="33584"/>
    <lineage>
        <taxon>Eukaryota</taxon>
        <taxon>Metazoa</taxon>
        <taxon>Chordata</taxon>
        <taxon>Craniata</taxon>
        <taxon>Vertebrata</taxon>
        <taxon>Euteleostomi</taxon>
        <taxon>Archelosauria</taxon>
        <taxon>Archosauria</taxon>
        <taxon>Dinosauria</taxon>
        <taxon>Saurischia</taxon>
        <taxon>Theropoda</taxon>
        <taxon>Coelurosauria</taxon>
        <taxon>Aves</taxon>
        <taxon>Neognathae</taxon>
        <taxon>Neoaves</taxon>
        <taxon>Aequornithes</taxon>
        <taxon>Pelecaniformes</taxon>
        <taxon>Balaenicipitidae</taxon>
        <taxon>Balaeniceps</taxon>
    </lineage>
</organism>
<feature type="transmembrane region" description="Helical" evidence="2">
    <location>
        <begin position="13"/>
        <end position="38"/>
    </location>
</feature>
<dbReference type="AlphaFoldDB" id="A0A7L2UAT6"/>
<dbReference type="EMBL" id="VYZW01022556">
    <property type="protein sequence ID" value="NXS42812.1"/>
    <property type="molecule type" value="Genomic_DNA"/>
</dbReference>
<evidence type="ECO:0000313" key="4">
    <source>
        <dbReference type="Proteomes" id="UP000528411"/>
    </source>
</evidence>